<gene>
    <name evidence="2" type="ORF">D3C57_136285</name>
</gene>
<dbReference type="AlphaFoldDB" id="A0A0A0N413"/>
<proteinExistence type="predicted"/>
<reference evidence="2 3" key="1">
    <citation type="journal article" date="2018" name="J. Biol. Chem.">
        <title>Discovery of the actinoplanic acid pathway in Streptomyces rapamycinicus reveals a genetically conserved synergism with rapamycin.</title>
        <authorList>
            <person name="Mrak P."/>
            <person name="Krastel P."/>
            <person name="Pivk Lukancic P."/>
            <person name="Tao J."/>
            <person name="Pistorius D."/>
            <person name="Moore C.M."/>
        </authorList>
    </citation>
    <scope>NUCLEOTIDE SEQUENCE [LARGE SCALE GENOMIC DNA]</scope>
    <source>
        <strain evidence="2 3">NRRL 5491</strain>
    </source>
</reference>
<accession>A0A0A0N413</accession>
<name>A0A0A0N413_STRRN</name>
<dbReference type="eggNOG" id="ENOG50334QT">
    <property type="taxonomic scope" value="Bacteria"/>
</dbReference>
<evidence type="ECO:0000313" key="2">
    <source>
        <dbReference type="EMBL" id="RLV74801.1"/>
    </source>
</evidence>
<feature type="region of interest" description="Disordered" evidence="1">
    <location>
        <begin position="1"/>
        <end position="104"/>
    </location>
</feature>
<feature type="compositionally biased region" description="Basic and acidic residues" evidence="1">
    <location>
        <begin position="1"/>
        <end position="66"/>
    </location>
</feature>
<dbReference type="Proteomes" id="UP000281594">
    <property type="component" value="Unassembled WGS sequence"/>
</dbReference>
<dbReference type="HOGENOM" id="CLU_142302_1_0_11"/>
<dbReference type="RefSeq" id="WP_020866469.1">
    <property type="nucleotide sequence ID" value="NC_022785.1"/>
</dbReference>
<dbReference type="InterPro" id="IPR008634">
    <property type="entry name" value="Gas-vesicle_GvpO"/>
</dbReference>
<sequence>MPRERPREERHREERPRPRSREERSREERPREERSREERARREHEPERDRREGEPERERREPERERPRARRPALVARDAARSAARHVQGLTGRTPEGVTSLERTEDGWTIGIEVVETHRIPDSTDLLAEYQVELDDRGELVSYRRTERYYRGRAET</sequence>
<evidence type="ECO:0000313" key="3">
    <source>
        <dbReference type="Proteomes" id="UP000281594"/>
    </source>
</evidence>
<dbReference type="EMBL" id="QYCY01000002">
    <property type="protein sequence ID" value="RLV74801.1"/>
    <property type="molecule type" value="Genomic_DNA"/>
</dbReference>
<dbReference type="STRING" id="1343740.M271_07230"/>
<dbReference type="KEGG" id="src:M271_07230"/>
<dbReference type="GO" id="GO:0031412">
    <property type="term" value="P:gas vesicle organization"/>
    <property type="evidence" value="ECO:0007669"/>
    <property type="project" value="InterPro"/>
</dbReference>
<comment type="caution">
    <text evidence="2">The sequence shown here is derived from an EMBL/GenBank/DDBJ whole genome shotgun (WGS) entry which is preliminary data.</text>
</comment>
<evidence type="ECO:0000256" key="1">
    <source>
        <dbReference type="SAM" id="MobiDB-lite"/>
    </source>
</evidence>
<evidence type="ECO:0008006" key="4">
    <source>
        <dbReference type="Google" id="ProtNLM"/>
    </source>
</evidence>
<protein>
    <recommendedName>
        <fullName evidence="4">Gas vesicle protein</fullName>
    </recommendedName>
</protein>
<dbReference type="Pfam" id="PF05800">
    <property type="entry name" value="GvpO"/>
    <property type="match status" value="1"/>
</dbReference>
<organism evidence="2 3">
    <name type="scientific">Streptomyces rapamycinicus (strain ATCC 29253 / DSM 41530 / NRRL 5491 / AYB-994)</name>
    <name type="common">Streptomyces hygroscopicus (strain ATCC 29253)</name>
    <dbReference type="NCBI Taxonomy" id="1343740"/>
    <lineage>
        <taxon>Bacteria</taxon>
        <taxon>Bacillati</taxon>
        <taxon>Actinomycetota</taxon>
        <taxon>Actinomycetes</taxon>
        <taxon>Kitasatosporales</taxon>
        <taxon>Streptomycetaceae</taxon>
        <taxon>Streptomyces</taxon>
        <taxon>Streptomyces violaceusniger group</taxon>
    </lineage>
</organism>